<dbReference type="InParanoid" id="M4B1B6"/>
<sequence>MPCVCFRAGLLEWQRVFIGAKSTTCLAQRDWLETCLAMHAMQFKQPKSPLKRKPTTARLERPWTSPQYEELPQEERDIVLERLQKEVANVPSTRRYSVQGVNQVAKAIARRDVRVVVFAKNPESLPFGHVPLLCRLHDVPVCVLHVSSKTLGRLFGLKSMAAIGMRAPVTGASNEEMEAEEAGEMKKLESITAFLVAKASKHVSCPHVPVRRFAALRKVLVVVGTTGAGKTKLSVDLAKAVGGEIVNSDAMQMYRGLDVATAKITEHEKQGVPHHLFDVVDPSSRCDVLEFKRLALRTIDDILARGRVPIVVGGTMYYTQSILWKSQLLDDVPLKASAMQQQQKQGQCTPDALYARLQAVDPVMAARLHVNNVRKVQRSLQVFEQTGVPHSELLAQQEREARNIEKYFDACAFWVHASKPVLSERLVKRVDTMLSSGLLEEIRGLRAQLKENPPWLHPDGDTEGTQNSVGILQAIGYKEFQSYFDALETTDDKSDDPKVLETVLNSCIEQLNIGTRQYARRQLSWIRNKFVTKDIPVYQLDSSDVAKWATLVADPAIGIARKFLKGEEITSHQTVQQQKPEAAEAVSLQDKFQRNSCSVCHGREFTGKKQWAEHLRSKGHKFHLKRIQIEMEQGGRELLPNRKRRDELKEVLGLQPETDLRS</sequence>
<organism evidence="7 8">
    <name type="scientific">Hyaloperonospora arabidopsidis (strain Emoy2)</name>
    <name type="common">Downy mildew agent</name>
    <name type="synonym">Peronospora arabidopsidis</name>
    <dbReference type="NCBI Taxonomy" id="559515"/>
    <lineage>
        <taxon>Eukaryota</taxon>
        <taxon>Sar</taxon>
        <taxon>Stramenopiles</taxon>
        <taxon>Oomycota</taxon>
        <taxon>Peronosporomycetes</taxon>
        <taxon>Peronosporales</taxon>
        <taxon>Peronosporaceae</taxon>
        <taxon>Hyaloperonospora</taxon>
    </lineage>
</organism>
<dbReference type="Gene3D" id="3.30.1330.30">
    <property type="match status" value="1"/>
</dbReference>
<dbReference type="GO" id="GO:0005524">
    <property type="term" value="F:ATP binding"/>
    <property type="evidence" value="ECO:0007669"/>
    <property type="project" value="UniProtKB-KW"/>
</dbReference>
<dbReference type="OMA" id="TAENWGC"/>
<dbReference type="HAMAP" id="MF_00185">
    <property type="entry name" value="IPP_trans"/>
    <property type="match status" value="1"/>
</dbReference>
<evidence type="ECO:0000256" key="4">
    <source>
        <dbReference type="ARBA" id="ARBA00022840"/>
    </source>
</evidence>
<dbReference type="InterPro" id="IPR039657">
    <property type="entry name" value="Dimethylallyltransferase"/>
</dbReference>
<feature type="domain" description="Ribosomal protein eL8/eL30/eS12/Gadd45" evidence="6">
    <location>
        <begin position="83"/>
        <end position="163"/>
    </location>
</feature>
<dbReference type="GO" id="GO:0052381">
    <property type="term" value="F:tRNA dimethylallyltransferase activity"/>
    <property type="evidence" value="ECO:0007669"/>
    <property type="project" value="InterPro"/>
</dbReference>
<reference evidence="8" key="1">
    <citation type="journal article" date="2010" name="Science">
        <title>Signatures of adaptation to obligate biotrophy in the Hyaloperonospora arabidopsidis genome.</title>
        <authorList>
            <person name="Baxter L."/>
            <person name="Tripathy S."/>
            <person name="Ishaque N."/>
            <person name="Boot N."/>
            <person name="Cabral A."/>
            <person name="Kemen E."/>
            <person name="Thines M."/>
            <person name="Ah-Fong A."/>
            <person name="Anderson R."/>
            <person name="Badejoko W."/>
            <person name="Bittner-Eddy P."/>
            <person name="Boore J.L."/>
            <person name="Chibucos M.C."/>
            <person name="Coates M."/>
            <person name="Dehal P."/>
            <person name="Delehaunty K."/>
            <person name="Dong S."/>
            <person name="Downton P."/>
            <person name="Dumas B."/>
            <person name="Fabro G."/>
            <person name="Fronick C."/>
            <person name="Fuerstenberg S.I."/>
            <person name="Fulton L."/>
            <person name="Gaulin E."/>
            <person name="Govers F."/>
            <person name="Hughes L."/>
            <person name="Humphray S."/>
            <person name="Jiang R.H."/>
            <person name="Judelson H."/>
            <person name="Kamoun S."/>
            <person name="Kyung K."/>
            <person name="Meijer H."/>
            <person name="Minx P."/>
            <person name="Morris P."/>
            <person name="Nelson J."/>
            <person name="Phuntumart V."/>
            <person name="Qutob D."/>
            <person name="Rehmany A."/>
            <person name="Rougon-Cardoso A."/>
            <person name="Ryden P."/>
            <person name="Torto-Alalibo T."/>
            <person name="Studholme D."/>
            <person name="Wang Y."/>
            <person name="Win J."/>
            <person name="Wood J."/>
            <person name="Clifton S.W."/>
            <person name="Rogers J."/>
            <person name="Van den Ackerveken G."/>
            <person name="Jones J.D."/>
            <person name="McDowell J.M."/>
            <person name="Beynon J."/>
            <person name="Tyler B.M."/>
        </authorList>
    </citation>
    <scope>NUCLEOTIDE SEQUENCE [LARGE SCALE GENOMIC DNA]</scope>
    <source>
        <strain evidence="8">Emoy2</strain>
    </source>
</reference>
<dbReference type="Pfam" id="PF01715">
    <property type="entry name" value="IPPT"/>
    <property type="match status" value="1"/>
</dbReference>
<dbReference type="VEuPathDB" id="FungiDB:HpaG800063"/>
<dbReference type="EnsemblProtists" id="HpaT800063">
    <property type="protein sequence ID" value="HpaP800063"/>
    <property type="gene ID" value="HpaG800063"/>
</dbReference>
<keyword evidence="2 5" id="KW-0808">Transferase</keyword>
<evidence type="ECO:0000256" key="1">
    <source>
        <dbReference type="ARBA" id="ARBA00005842"/>
    </source>
</evidence>
<evidence type="ECO:0000256" key="5">
    <source>
        <dbReference type="RuleBase" id="RU003785"/>
    </source>
</evidence>
<dbReference type="eggNOG" id="KOG1384">
    <property type="taxonomic scope" value="Eukaryota"/>
</dbReference>
<evidence type="ECO:0000256" key="2">
    <source>
        <dbReference type="ARBA" id="ARBA00022679"/>
    </source>
</evidence>
<reference evidence="7" key="2">
    <citation type="submission" date="2015-06" db="UniProtKB">
        <authorList>
            <consortium name="EnsemblProtists"/>
        </authorList>
    </citation>
    <scope>IDENTIFICATION</scope>
    <source>
        <strain evidence="7">Emoy2</strain>
    </source>
</reference>
<dbReference type="Gene3D" id="1.10.20.140">
    <property type="match status" value="1"/>
</dbReference>
<dbReference type="Proteomes" id="UP000011713">
    <property type="component" value="Unassembled WGS sequence"/>
</dbReference>
<dbReference type="PANTHER" id="PTHR11088:SF89">
    <property type="entry name" value="TRNA DIMETHYLALLYLTRANSFERASE"/>
    <property type="match status" value="1"/>
</dbReference>
<dbReference type="EMBL" id="JH597776">
    <property type="status" value="NOT_ANNOTATED_CDS"/>
    <property type="molecule type" value="Genomic_DNA"/>
</dbReference>
<keyword evidence="3 5" id="KW-0547">Nucleotide-binding</keyword>
<dbReference type="HOGENOM" id="CLU_032616_2_3_1"/>
<dbReference type="PANTHER" id="PTHR11088">
    <property type="entry name" value="TRNA DIMETHYLALLYLTRANSFERASE"/>
    <property type="match status" value="1"/>
</dbReference>
<protein>
    <recommendedName>
        <fullName evidence="6">Ribosomal protein eL8/eL30/eS12/Gadd45 domain-containing protein</fullName>
    </recommendedName>
</protein>
<dbReference type="InterPro" id="IPR027417">
    <property type="entry name" value="P-loop_NTPase"/>
</dbReference>
<dbReference type="Gene3D" id="3.40.50.300">
    <property type="entry name" value="P-loop containing nucleotide triphosphate hydrolases"/>
    <property type="match status" value="1"/>
</dbReference>
<accession>M4B1B6</accession>
<dbReference type="STRING" id="559515.M4B1B6"/>
<proteinExistence type="inferred from homology"/>
<evidence type="ECO:0000256" key="3">
    <source>
        <dbReference type="ARBA" id="ARBA00022741"/>
    </source>
</evidence>
<dbReference type="AlphaFoldDB" id="M4B1B6"/>
<dbReference type="FunCoup" id="M4B1B6">
    <property type="interactions" value="407"/>
</dbReference>
<dbReference type="SUPFAM" id="SSF55315">
    <property type="entry name" value="L30e-like"/>
    <property type="match status" value="1"/>
</dbReference>
<dbReference type="NCBIfam" id="TIGR00174">
    <property type="entry name" value="miaA"/>
    <property type="match status" value="1"/>
</dbReference>
<dbReference type="Pfam" id="PF01248">
    <property type="entry name" value="Ribosomal_L7Ae"/>
    <property type="match status" value="1"/>
</dbReference>
<dbReference type="SUPFAM" id="SSF52540">
    <property type="entry name" value="P-loop containing nucleoside triphosphate hydrolases"/>
    <property type="match status" value="2"/>
</dbReference>
<keyword evidence="4 5" id="KW-0067">ATP-binding</keyword>
<dbReference type="InterPro" id="IPR004038">
    <property type="entry name" value="Ribosomal_eL8/eL30/eS12/Gad45"/>
</dbReference>
<dbReference type="InterPro" id="IPR029064">
    <property type="entry name" value="Ribosomal_eL30-like_sf"/>
</dbReference>
<dbReference type="InterPro" id="IPR018022">
    <property type="entry name" value="IPT"/>
</dbReference>
<keyword evidence="8" id="KW-1185">Reference proteome</keyword>
<evidence type="ECO:0000259" key="6">
    <source>
        <dbReference type="Pfam" id="PF01248"/>
    </source>
</evidence>
<dbReference type="GO" id="GO:0005739">
    <property type="term" value="C:mitochondrion"/>
    <property type="evidence" value="ECO:0007669"/>
    <property type="project" value="TreeGrafter"/>
</dbReference>
<evidence type="ECO:0000313" key="7">
    <source>
        <dbReference type="EnsemblProtists" id="HpaP800063"/>
    </source>
</evidence>
<name>M4B1B6_HYAAE</name>
<evidence type="ECO:0000313" key="8">
    <source>
        <dbReference type="Proteomes" id="UP000011713"/>
    </source>
</evidence>
<dbReference type="GO" id="GO:0006400">
    <property type="term" value="P:tRNA modification"/>
    <property type="evidence" value="ECO:0007669"/>
    <property type="project" value="TreeGrafter"/>
</dbReference>
<comment type="similarity">
    <text evidence="1 5">Belongs to the IPP transferase family.</text>
</comment>